<dbReference type="Pfam" id="PF00440">
    <property type="entry name" value="TetR_N"/>
    <property type="match status" value="1"/>
</dbReference>
<name>A0A5M3XE55_9ACTN</name>
<evidence type="ECO:0000256" key="4">
    <source>
        <dbReference type="PROSITE-ProRule" id="PRU00335"/>
    </source>
</evidence>
<sequence length="211" mass="22549">MRPPPATPASRHRTASEQVGAALLDAAQAVLDREGLAAVSVRAVAIEAGVAPMGVYNRFQNKDGLLVALAVRAFDALHAAVDVEHSGEAPGDPLQRLRQSCRAYRTFALRHPEQYHLMFSGVSSLASPSPAAKHGTAVLQVLVDTIDSATRQGILHAAEPVEAAQMVWNAIHGAVTLELASLNVTLKRHGFEPADTYDKMLDVLIDGLRRP</sequence>
<organism evidence="6 7">
    <name type="scientific">Acrocarpospora pleiomorpha</name>
    <dbReference type="NCBI Taxonomy" id="90975"/>
    <lineage>
        <taxon>Bacteria</taxon>
        <taxon>Bacillati</taxon>
        <taxon>Actinomycetota</taxon>
        <taxon>Actinomycetes</taxon>
        <taxon>Streptosporangiales</taxon>
        <taxon>Streptosporangiaceae</taxon>
        <taxon>Acrocarpospora</taxon>
    </lineage>
</organism>
<dbReference type="RefSeq" id="WP_155342393.1">
    <property type="nucleotide sequence ID" value="NZ_BAAAHM010000001.1"/>
</dbReference>
<comment type="caution">
    <text evidence="6">The sequence shown here is derived from an EMBL/GenBank/DDBJ whole genome shotgun (WGS) entry which is preliminary data.</text>
</comment>
<dbReference type="EMBL" id="BLAF01000004">
    <property type="protein sequence ID" value="GES17193.1"/>
    <property type="molecule type" value="Genomic_DNA"/>
</dbReference>
<dbReference type="InterPro" id="IPR009057">
    <property type="entry name" value="Homeodomain-like_sf"/>
</dbReference>
<feature type="domain" description="HTH tetR-type" evidence="5">
    <location>
        <begin position="17"/>
        <end position="77"/>
    </location>
</feature>
<keyword evidence="1" id="KW-0805">Transcription regulation</keyword>
<dbReference type="PRINTS" id="PR00455">
    <property type="entry name" value="HTHTETR"/>
</dbReference>
<dbReference type="PANTHER" id="PTHR30055">
    <property type="entry name" value="HTH-TYPE TRANSCRIPTIONAL REGULATOR RUTR"/>
    <property type="match status" value="1"/>
</dbReference>
<accession>A0A5M3XE55</accession>
<proteinExistence type="predicted"/>
<evidence type="ECO:0000256" key="2">
    <source>
        <dbReference type="ARBA" id="ARBA00023125"/>
    </source>
</evidence>
<dbReference type="AlphaFoldDB" id="A0A5M3XE55"/>
<dbReference type="Proteomes" id="UP000377595">
    <property type="component" value="Unassembled WGS sequence"/>
</dbReference>
<dbReference type="Pfam" id="PF13305">
    <property type="entry name" value="TetR_C_33"/>
    <property type="match status" value="1"/>
</dbReference>
<dbReference type="PANTHER" id="PTHR30055:SF151">
    <property type="entry name" value="TRANSCRIPTIONAL REGULATORY PROTEIN"/>
    <property type="match status" value="1"/>
</dbReference>
<dbReference type="GO" id="GO:0000976">
    <property type="term" value="F:transcription cis-regulatory region binding"/>
    <property type="evidence" value="ECO:0007669"/>
    <property type="project" value="TreeGrafter"/>
</dbReference>
<dbReference type="InterPro" id="IPR050109">
    <property type="entry name" value="HTH-type_TetR-like_transc_reg"/>
</dbReference>
<dbReference type="OrthoDB" id="4709966at2"/>
<keyword evidence="3" id="KW-0804">Transcription</keyword>
<dbReference type="InterPro" id="IPR036271">
    <property type="entry name" value="Tet_transcr_reg_TetR-rel_C_sf"/>
</dbReference>
<evidence type="ECO:0000256" key="1">
    <source>
        <dbReference type="ARBA" id="ARBA00023015"/>
    </source>
</evidence>
<evidence type="ECO:0000256" key="3">
    <source>
        <dbReference type="ARBA" id="ARBA00023163"/>
    </source>
</evidence>
<protein>
    <submittedName>
        <fullName evidence="6">AcrR family transcriptional regulator</fullName>
    </submittedName>
</protein>
<dbReference type="Gene3D" id="1.10.357.10">
    <property type="entry name" value="Tetracycline Repressor, domain 2"/>
    <property type="match status" value="1"/>
</dbReference>
<dbReference type="InterPro" id="IPR001647">
    <property type="entry name" value="HTH_TetR"/>
</dbReference>
<dbReference type="PROSITE" id="PS50977">
    <property type="entry name" value="HTH_TETR_2"/>
    <property type="match status" value="1"/>
</dbReference>
<feature type="DNA-binding region" description="H-T-H motif" evidence="4">
    <location>
        <begin position="40"/>
        <end position="59"/>
    </location>
</feature>
<dbReference type="InterPro" id="IPR025996">
    <property type="entry name" value="MT1864/Rv1816-like_C"/>
</dbReference>
<keyword evidence="7" id="KW-1185">Reference proteome</keyword>
<gene>
    <name evidence="6" type="ORF">Aple_000880</name>
</gene>
<reference evidence="6 7" key="1">
    <citation type="submission" date="2019-10" db="EMBL/GenBank/DDBJ databases">
        <title>Whole genome shotgun sequence of Acrocarpospora pleiomorpha NBRC 16267.</title>
        <authorList>
            <person name="Ichikawa N."/>
            <person name="Kimura A."/>
            <person name="Kitahashi Y."/>
            <person name="Komaki H."/>
            <person name="Oguchi A."/>
        </authorList>
    </citation>
    <scope>NUCLEOTIDE SEQUENCE [LARGE SCALE GENOMIC DNA]</scope>
    <source>
        <strain evidence="6 7">NBRC 16267</strain>
    </source>
</reference>
<evidence type="ECO:0000313" key="6">
    <source>
        <dbReference type="EMBL" id="GES17193.1"/>
    </source>
</evidence>
<evidence type="ECO:0000259" key="5">
    <source>
        <dbReference type="PROSITE" id="PS50977"/>
    </source>
</evidence>
<dbReference type="SUPFAM" id="SSF46689">
    <property type="entry name" value="Homeodomain-like"/>
    <property type="match status" value="1"/>
</dbReference>
<evidence type="ECO:0000313" key="7">
    <source>
        <dbReference type="Proteomes" id="UP000377595"/>
    </source>
</evidence>
<dbReference type="GO" id="GO:0003700">
    <property type="term" value="F:DNA-binding transcription factor activity"/>
    <property type="evidence" value="ECO:0007669"/>
    <property type="project" value="TreeGrafter"/>
</dbReference>
<keyword evidence="2 4" id="KW-0238">DNA-binding</keyword>
<dbReference type="SUPFAM" id="SSF48498">
    <property type="entry name" value="Tetracyclin repressor-like, C-terminal domain"/>
    <property type="match status" value="1"/>
</dbReference>